<organism evidence="2 3">
    <name type="scientific">Pistricoccus aurantiacus</name>
    <dbReference type="NCBI Taxonomy" id="1883414"/>
    <lineage>
        <taxon>Bacteria</taxon>
        <taxon>Pseudomonadati</taxon>
        <taxon>Pseudomonadota</taxon>
        <taxon>Gammaproteobacteria</taxon>
        <taxon>Oceanospirillales</taxon>
        <taxon>Halomonadaceae</taxon>
        <taxon>Pistricoccus</taxon>
    </lineage>
</organism>
<dbReference type="SUPFAM" id="SSF56112">
    <property type="entry name" value="Protein kinase-like (PK-like)"/>
    <property type="match status" value="1"/>
</dbReference>
<gene>
    <name evidence="2" type="ORF">FGL86_17145</name>
</gene>
<sequence length="365" mass="40891">MNKIATPIQSTREDEWPGLRTALTAAGFGDRVLTPMADTGLAHDHIWLKARRDDQADWVARLPKQSQLDLDAKANLSYQACCFERAAASGHTPSLGAVLPPEESLPRGGLVIAAVQGHAPRLPEDLTAIAHALASLHRLPLPSPEERAPLLDPVSPWGDMLEEVSHQAAFLPQAGLDDDTLGQLQKELAELSAWVETQPTTAKALISFDAHPGNFLIDPQGRAILVDLEKCRYSLPGLDLAHASLYTSTTWDTRTYAELSVDEVHALYREWVKAIGNHREYLDPQGLLQCRRAMWLWSVTWCAKWRSKYRRRRDEGAGGEDWSAELSDPALIDHVRDRVDHYLSPQIVTRVRKEWHELARRDLLD</sequence>
<proteinExistence type="predicted"/>
<protein>
    <submittedName>
        <fullName evidence="2">Aminoglycoside phosphotransferase family protein</fullName>
    </submittedName>
</protein>
<dbReference type="Pfam" id="PF01636">
    <property type="entry name" value="APH"/>
    <property type="match status" value="1"/>
</dbReference>
<accession>A0A5B8T1X0</accession>
<dbReference type="EMBL" id="CP042382">
    <property type="protein sequence ID" value="QEA41010.1"/>
    <property type="molecule type" value="Genomic_DNA"/>
</dbReference>
<dbReference type="Proteomes" id="UP000321272">
    <property type="component" value="Chromosome"/>
</dbReference>
<evidence type="ECO:0000259" key="1">
    <source>
        <dbReference type="Pfam" id="PF01636"/>
    </source>
</evidence>
<keyword evidence="3" id="KW-1185">Reference proteome</keyword>
<name>A0A5B8T1X0_9GAMM</name>
<feature type="domain" description="Aminoglycoside phosphotransferase" evidence="1">
    <location>
        <begin position="111"/>
        <end position="258"/>
    </location>
</feature>
<reference evidence="2 3" key="1">
    <citation type="submission" date="2019-06" db="EMBL/GenBank/DDBJ databases">
        <title>Genome analyses of bacteria isolated from kimchi.</title>
        <authorList>
            <person name="Lee S."/>
            <person name="Ahn S."/>
            <person name="Roh S."/>
        </authorList>
    </citation>
    <scope>NUCLEOTIDE SEQUENCE [LARGE SCALE GENOMIC DNA]</scope>
    <source>
        <strain evidence="2 3">CBA4606</strain>
    </source>
</reference>
<evidence type="ECO:0000313" key="2">
    <source>
        <dbReference type="EMBL" id="QEA41010.1"/>
    </source>
</evidence>
<dbReference type="AlphaFoldDB" id="A0A5B8T1X0"/>
<evidence type="ECO:0000313" key="3">
    <source>
        <dbReference type="Proteomes" id="UP000321272"/>
    </source>
</evidence>
<dbReference type="OrthoDB" id="6146956at2"/>
<dbReference type="Gene3D" id="3.90.1200.10">
    <property type="match status" value="1"/>
</dbReference>
<dbReference type="KEGG" id="paur:FGL86_17145"/>
<keyword evidence="2" id="KW-0808">Transferase</keyword>
<dbReference type="GO" id="GO:0016740">
    <property type="term" value="F:transferase activity"/>
    <property type="evidence" value="ECO:0007669"/>
    <property type="project" value="UniProtKB-KW"/>
</dbReference>
<dbReference type="InterPro" id="IPR011009">
    <property type="entry name" value="Kinase-like_dom_sf"/>
</dbReference>
<dbReference type="InterPro" id="IPR002575">
    <property type="entry name" value="Aminoglycoside_PTrfase"/>
</dbReference>